<reference evidence="7" key="1">
    <citation type="submission" date="2020-11" db="EMBL/GenBank/DDBJ databases">
        <authorList>
            <consortium name="DOE Joint Genome Institute"/>
            <person name="Ahrendt S."/>
            <person name="Riley R."/>
            <person name="Andreopoulos W."/>
            <person name="Labutti K."/>
            <person name="Pangilinan J."/>
            <person name="Ruiz-Duenas F.J."/>
            <person name="Barrasa J.M."/>
            <person name="Sanchez-Garcia M."/>
            <person name="Camarero S."/>
            <person name="Miyauchi S."/>
            <person name="Serrano A."/>
            <person name="Linde D."/>
            <person name="Babiker R."/>
            <person name="Drula E."/>
            <person name="Ayuso-Fernandez I."/>
            <person name="Pacheco R."/>
            <person name="Padilla G."/>
            <person name="Ferreira P."/>
            <person name="Barriuso J."/>
            <person name="Kellner H."/>
            <person name="Castanera R."/>
            <person name="Alfaro M."/>
            <person name="Ramirez L."/>
            <person name="Pisabarro A.G."/>
            <person name="Kuo A."/>
            <person name="Tritt A."/>
            <person name="Lipzen A."/>
            <person name="He G."/>
            <person name="Yan M."/>
            <person name="Ng V."/>
            <person name="Cullen D."/>
            <person name="Martin F."/>
            <person name="Rosso M.-N."/>
            <person name="Henrissat B."/>
            <person name="Hibbett D."/>
            <person name="Martinez A.T."/>
            <person name="Grigoriev I.V."/>
        </authorList>
    </citation>
    <scope>NUCLEOTIDE SEQUENCE</scope>
    <source>
        <strain evidence="7">AH 40177</strain>
    </source>
</reference>
<accession>A0A9P5PH70</accession>
<dbReference type="InterPro" id="IPR001077">
    <property type="entry name" value="COMT_C"/>
</dbReference>
<evidence type="ECO:0000259" key="5">
    <source>
        <dbReference type="Pfam" id="PF00891"/>
    </source>
</evidence>
<dbReference type="GO" id="GO:0046983">
    <property type="term" value="F:protein dimerization activity"/>
    <property type="evidence" value="ECO:0007669"/>
    <property type="project" value="InterPro"/>
</dbReference>
<feature type="domain" description="O-methyltransferase C-terminal" evidence="5">
    <location>
        <begin position="221"/>
        <end position="392"/>
    </location>
</feature>
<dbReference type="InterPro" id="IPR029063">
    <property type="entry name" value="SAM-dependent_MTases_sf"/>
</dbReference>
<dbReference type="OrthoDB" id="2410195at2759"/>
<dbReference type="Gene3D" id="3.40.50.150">
    <property type="entry name" value="Vaccinia Virus protein VP39"/>
    <property type="match status" value="1"/>
</dbReference>
<evidence type="ECO:0000313" key="8">
    <source>
        <dbReference type="Proteomes" id="UP000772434"/>
    </source>
</evidence>
<dbReference type="Gene3D" id="1.10.10.10">
    <property type="entry name" value="Winged helix-like DNA-binding domain superfamily/Winged helix DNA-binding domain"/>
    <property type="match status" value="1"/>
</dbReference>
<dbReference type="SUPFAM" id="SSF46785">
    <property type="entry name" value="Winged helix' DNA-binding domain"/>
    <property type="match status" value="1"/>
</dbReference>
<dbReference type="AlphaFoldDB" id="A0A9P5PH70"/>
<name>A0A9P5PH70_9AGAR</name>
<dbReference type="Pfam" id="PF08100">
    <property type="entry name" value="Dimerisation"/>
    <property type="match status" value="1"/>
</dbReference>
<proteinExistence type="predicted"/>
<keyword evidence="3" id="KW-0949">S-adenosyl-L-methionine</keyword>
<evidence type="ECO:0000256" key="4">
    <source>
        <dbReference type="SAM" id="MobiDB-lite"/>
    </source>
</evidence>
<evidence type="ECO:0000256" key="2">
    <source>
        <dbReference type="ARBA" id="ARBA00022679"/>
    </source>
</evidence>
<dbReference type="GO" id="GO:0032259">
    <property type="term" value="P:methylation"/>
    <property type="evidence" value="ECO:0007669"/>
    <property type="project" value="UniProtKB-KW"/>
</dbReference>
<feature type="domain" description="O-methyltransferase dimerisation" evidence="6">
    <location>
        <begin position="86"/>
        <end position="159"/>
    </location>
</feature>
<dbReference type="PROSITE" id="PS51683">
    <property type="entry name" value="SAM_OMT_II"/>
    <property type="match status" value="1"/>
</dbReference>
<evidence type="ECO:0000256" key="1">
    <source>
        <dbReference type="ARBA" id="ARBA00022603"/>
    </source>
</evidence>
<keyword evidence="1 7" id="KW-0489">Methyltransferase</keyword>
<dbReference type="InterPro" id="IPR036388">
    <property type="entry name" value="WH-like_DNA-bd_sf"/>
</dbReference>
<dbReference type="PANTHER" id="PTHR43712:SF2">
    <property type="entry name" value="O-METHYLTRANSFERASE CICE"/>
    <property type="match status" value="1"/>
</dbReference>
<dbReference type="PANTHER" id="PTHR43712">
    <property type="entry name" value="PUTATIVE (AFU_ORTHOLOGUE AFUA_4G14580)-RELATED"/>
    <property type="match status" value="1"/>
</dbReference>
<evidence type="ECO:0000313" key="7">
    <source>
        <dbReference type="EMBL" id="KAF9062020.1"/>
    </source>
</evidence>
<sequence>MASSLTTLAEIISAGIRDIESTYHNAGITPPSLDEPSHPASPAPPTPLDNNPSLDQQKRLVIAAAAQLIASIQTPVDVLKESVGSLYTAATLGFVIDIKLADVLNASGSKGLHVDEIAAITNVDASHLARVLRYLATRHIFRELSPDVFTNNRISALLASYQPLEVVNKNKLARFDAAPSAAHTSHYADEGLKIATFFSSYLQTHKTHTEYPNEYPNEYPLPFNQAFNTPDNFYEWYEHPQNEWRARRFAAAMNGNGKRFAGDIISDGINITSLNPGDVVVDVGGGVGSATLALYKQNPHLRYVVQDLDAQISAAKKFWDEHCPDAIRDQSVRLQVHSFFDPQPIPSAAIYFLRIVTHNWPDTDVRNIMSQLKAGAGRASKLVIFDVLAHHTCRSPSLSWDQPHASSSSSVPYPLLGNLGIAGAGIDTIVDMHMLALFNGKERTEADFKKLGEETGWKLESVRPGCWLRWFIRVLEHLIELWCYFVYLTGLCL</sequence>
<feature type="region of interest" description="Disordered" evidence="4">
    <location>
        <begin position="25"/>
        <end position="53"/>
    </location>
</feature>
<dbReference type="InterPro" id="IPR036390">
    <property type="entry name" value="WH_DNA-bd_sf"/>
</dbReference>
<dbReference type="Proteomes" id="UP000772434">
    <property type="component" value="Unassembled WGS sequence"/>
</dbReference>
<dbReference type="SUPFAM" id="SSF53335">
    <property type="entry name" value="S-adenosyl-L-methionine-dependent methyltransferases"/>
    <property type="match status" value="1"/>
</dbReference>
<dbReference type="InterPro" id="IPR012967">
    <property type="entry name" value="COMT_dimerisation"/>
</dbReference>
<evidence type="ECO:0000259" key="6">
    <source>
        <dbReference type="Pfam" id="PF08100"/>
    </source>
</evidence>
<dbReference type="GO" id="GO:0008171">
    <property type="term" value="F:O-methyltransferase activity"/>
    <property type="evidence" value="ECO:0007669"/>
    <property type="project" value="InterPro"/>
</dbReference>
<organism evidence="7 8">
    <name type="scientific">Rhodocollybia butyracea</name>
    <dbReference type="NCBI Taxonomy" id="206335"/>
    <lineage>
        <taxon>Eukaryota</taxon>
        <taxon>Fungi</taxon>
        <taxon>Dikarya</taxon>
        <taxon>Basidiomycota</taxon>
        <taxon>Agaricomycotina</taxon>
        <taxon>Agaricomycetes</taxon>
        <taxon>Agaricomycetidae</taxon>
        <taxon>Agaricales</taxon>
        <taxon>Marasmiineae</taxon>
        <taxon>Omphalotaceae</taxon>
        <taxon>Rhodocollybia</taxon>
    </lineage>
</organism>
<dbReference type="EMBL" id="JADNRY010000184">
    <property type="protein sequence ID" value="KAF9062020.1"/>
    <property type="molecule type" value="Genomic_DNA"/>
</dbReference>
<comment type="caution">
    <text evidence="7">The sequence shown here is derived from an EMBL/GenBank/DDBJ whole genome shotgun (WGS) entry which is preliminary data.</text>
</comment>
<dbReference type="Pfam" id="PF00891">
    <property type="entry name" value="Methyltransf_2"/>
    <property type="match status" value="1"/>
</dbReference>
<keyword evidence="2" id="KW-0808">Transferase</keyword>
<evidence type="ECO:0000256" key="3">
    <source>
        <dbReference type="ARBA" id="ARBA00022691"/>
    </source>
</evidence>
<gene>
    <name evidence="7" type="ORF">BDP27DRAFT_1234219</name>
</gene>
<keyword evidence="8" id="KW-1185">Reference proteome</keyword>
<protein>
    <submittedName>
        <fullName evidence="7">S-adenosyl-L-methionine-dependent methyltransferase</fullName>
    </submittedName>
</protein>
<dbReference type="InterPro" id="IPR016461">
    <property type="entry name" value="COMT-like"/>
</dbReference>